<protein>
    <recommendedName>
        <fullName evidence="4">Collagen alpha-1(I) chain-like</fullName>
    </recommendedName>
</protein>
<evidence type="ECO:0000313" key="2">
    <source>
        <dbReference type="EMBL" id="KAJ8776644.1"/>
    </source>
</evidence>
<dbReference type="Proteomes" id="UP001159641">
    <property type="component" value="Unassembled WGS sequence"/>
</dbReference>
<evidence type="ECO:0000256" key="1">
    <source>
        <dbReference type="SAM" id="MobiDB-lite"/>
    </source>
</evidence>
<organism evidence="2 3">
    <name type="scientific">Eschrichtius robustus</name>
    <name type="common">California gray whale</name>
    <name type="synonym">Eschrichtius gibbosus</name>
    <dbReference type="NCBI Taxonomy" id="9764"/>
    <lineage>
        <taxon>Eukaryota</taxon>
        <taxon>Metazoa</taxon>
        <taxon>Chordata</taxon>
        <taxon>Craniata</taxon>
        <taxon>Vertebrata</taxon>
        <taxon>Euteleostomi</taxon>
        <taxon>Mammalia</taxon>
        <taxon>Eutheria</taxon>
        <taxon>Laurasiatheria</taxon>
        <taxon>Artiodactyla</taxon>
        <taxon>Whippomorpha</taxon>
        <taxon>Cetacea</taxon>
        <taxon>Mysticeti</taxon>
        <taxon>Eschrichtiidae</taxon>
        <taxon>Eschrichtius</taxon>
    </lineage>
</organism>
<sequence length="361" mass="37486">MPPRRQEEGEQPKPEPDAQSANSCRSPNSGGSRGRGRGSWVLPPYRRPRSELRRCETERRARPWSQNPPSVPAAALAAALLPRLGTRASGAAVAGAVAARVPPAASAPPGEPAPGRRRADGRARAGCKRGSCSPTDWRCPAGRLKGAPTSRPPAPPRPARGPLVSRPASGRVTAQGPRQDQKFVPGHGPPGVGERGGRDSGLRPRGRAGGRGGSDPGAGRQCRRAGPEAPGVAGPALPGGCGPGEPADPGAARVCGFSAPRAPRSWREPGQLAAAAGTKTPQRTGSPAGHPRSCPRNLAPSEQDTLGHFIASQPSRVGPSEPRAMHGRRRSHGPTYPVISVSGAKCWETREEAWVMNQMMS</sequence>
<feature type="compositionally biased region" description="Low complexity" evidence="1">
    <location>
        <begin position="227"/>
        <end position="236"/>
    </location>
</feature>
<proteinExistence type="predicted"/>
<name>A0AB34GE93_ESCRO</name>
<comment type="caution">
    <text evidence="2">The sequence shown here is derived from an EMBL/GenBank/DDBJ whole genome shotgun (WGS) entry which is preliminary data.</text>
</comment>
<feature type="compositionally biased region" description="Gly residues" evidence="1">
    <location>
        <begin position="207"/>
        <end position="216"/>
    </location>
</feature>
<evidence type="ECO:0008006" key="4">
    <source>
        <dbReference type="Google" id="ProtNLM"/>
    </source>
</evidence>
<feature type="compositionally biased region" description="Polar residues" evidence="1">
    <location>
        <begin position="19"/>
        <end position="28"/>
    </location>
</feature>
<evidence type="ECO:0000313" key="3">
    <source>
        <dbReference type="Proteomes" id="UP001159641"/>
    </source>
</evidence>
<feature type="compositionally biased region" description="Basic and acidic residues" evidence="1">
    <location>
        <begin position="48"/>
        <end position="61"/>
    </location>
</feature>
<dbReference type="AlphaFoldDB" id="A0AB34GE93"/>
<feature type="compositionally biased region" description="Pro residues" evidence="1">
    <location>
        <begin position="150"/>
        <end position="159"/>
    </location>
</feature>
<feature type="compositionally biased region" description="Basic and acidic residues" evidence="1">
    <location>
        <begin position="1"/>
        <end position="16"/>
    </location>
</feature>
<keyword evidence="3" id="KW-1185">Reference proteome</keyword>
<accession>A0AB34GE93</accession>
<feature type="region of interest" description="Disordered" evidence="1">
    <location>
        <begin position="1"/>
        <end position="71"/>
    </location>
</feature>
<reference evidence="2 3" key="1">
    <citation type="submission" date="2022-11" db="EMBL/GenBank/DDBJ databases">
        <title>Whole genome sequence of Eschrichtius robustus ER-17-0199.</title>
        <authorList>
            <person name="Bruniche-Olsen A."/>
            <person name="Black A.N."/>
            <person name="Fields C.J."/>
            <person name="Walden K."/>
            <person name="Dewoody J.A."/>
        </authorList>
    </citation>
    <scope>NUCLEOTIDE SEQUENCE [LARGE SCALE GENOMIC DNA]</scope>
    <source>
        <strain evidence="2">ER-17-0199</strain>
        <tissue evidence="2">Blubber</tissue>
    </source>
</reference>
<feature type="region of interest" description="Disordered" evidence="1">
    <location>
        <begin position="100"/>
        <end position="336"/>
    </location>
</feature>
<dbReference type="EMBL" id="JAIQCJ010002358">
    <property type="protein sequence ID" value="KAJ8776644.1"/>
    <property type="molecule type" value="Genomic_DNA"/>
</dbReference>
<gene>
    <name evidence="2" type="ORF">J1605_015233</name>
</gene>